<dbReference type="AlphaFoldDB" id="A0A821XAF0"/>
<accession>A0A821XAF0</accession>
<evidence type="ECO:0000313" key="2">
    <source>
        <dbReference type="Proteomes" id="UP000663880"/>
    </source>
</evidence>
<dbReference type="Proteomes" id="UP000663880">
    <property type="component" value="Unassembled WGS sequence"/>
</dbReference>
<protein>
    <submittedName>
        <fullName evidence="1">Uncharacterized protein</fullName>
    </submittedName>
</protein>
<comment type="caution">
    <text evidence="1">The sequence shown here is derived from an EMBL/GenBank/DDBJ whole genome shotgun (WGS) entry which is preliminary data.</text>
</comment>
<dbReference type="SUPFAM" id="SSF52058">
    <property type="entry name" value="L domain-like"/>
    <property type="match status" value="1"/>
</dbReference>
<gene>
    <name evidence="1" type="ORF">PMACD_LOCUS14602</name>
</gene>
<sequence>MGRYLTLYGQRTAWTLSNNNLTSLSVEAALVARLHALRLADNPIVCDCRVARLSAAVRAAGVMGVGAR</sequence>
<dbReference type="EMBL" id="CAJOBZ010000066">
    <property type="protein sequence ID" value="CAF4939549.1"/>
    <property type="molecule type" value="Genomic_DNA"/>
</dbReference>
<reference evidence="1" key="1">
    <citation type="submission" date="2021-02" db="EMBL/GenBank/DDBJ databases">
        <authorList>
            <person name="Steward A R."/>
        </authorList>
    </citation>
    <scope>NUCLEOTIDE SEQUENCE</scope>
</reference>
<dbReference type="Gene3D" id="3.80.10.10">
    <property type="entry name" value="Ribonuclease Inhibitor"/>
    <property type="match status" value="1"/>
</dbReference>
<keyword evidence="2" id="KW-1185">Reference proteome</keyword>
<proteinExistence type="predicted"/>
<evidence type="ECO:0000313" key="1">
    <source>
        <dbReference type="EMBL" id="CAF4939549.1"/>
    </source>
</evidence>
<dbReference type="InterPro" id="IPR032675">
    <property type="entry name" value="LRR_dom_sf"/>
</dbReference>
<name>A0A821XAF0_9NEOP</name>
<organism evidence="1 2">
    <name type="scientific">Pieris macdunnoughi</name>
    <dbReference type="NCBI Taxonomy" id="345717"/>
    <lineage>
        <taxon>Eukaryota</taxon>
        <taxon>Metazoa</taxon>
        <taxon>Ecdysozoa</taxon>
        <taxon>Arthropoda</taxon>
        <taxon>Hexapoda</taxon>
        <taxon>Insecta</taxon>
        <taxon>Pterygota</taxon>
        <taxon>Neoptera</taxon>
        <taxon>Endopterygota</taxon>
        <taxon>Lepidoptera</taxon>
        <taxon>Glossata</taxon>
        <taxon>Ditrysia</taxon>
        <taxon>Papilionoidea</taxon>
        <taxon>Pieridae</taxon>
        <taxon>Pierinae</taxon>
        <taxon>Pieris</taxon>
    </lineage>
</organism>